<comment type="caution">
    <text evidence="3">The sequence shown here is derived from an EMBL/GenBank/DDBJ whole genome shotgun (WGS) entry which is preliminary data.</text>
</comment>
<protein>
    <submittedName>
        <fullName evidence="3">Uncharacterized protein</fullName>
    </submittedName>
</protein>
<dbReference type="EMBL" id="ANIZ01001992">
    <property type="protein sequence ID" value="ETI43380.1"/>
    <property type="molecule type" value="Genomic_DNA"/>
</dbReference>
<dbReference type="AlphaFoldDB" id="V9EVU0"/>
<feature type="transmembrane region" description="Helical" evidence="2">
    <location>
        <begin position="229"/>
        <end position="247"/>
    </location>
</feature>
<name>V9EVU0_PHYNI</name>
<dbReference type="OrthoDB" id="108634at2759"/>
<organism evidence="3 4">
    <name type="scientific">Phytophthora nicotianae P1569</name>
    <dbReference type="NCBI Taxonomy" id="1317065"/>
    <lineage>
        <taxon>Eukaryota</taxon>
        <taxon>Sar</taxon>
        <taxon>Stramenopiles</taxon>
        <taxon>Oomycota</taxon>
        <taxon>Peronosporomycetes</taxon>
        <taxon>Peronosporales</taxon>
        <taxon>Peronosporaceae</taxon>
        <taxon>Phytophthora</taxon>
    </lineage>
</organism>
<keyword evidence="2" id="KW-0812">Transmembrane</keyword>
<feature type="transmembrane region" description="Helical" evidence="2">
    <location>
        <begin position="189"/>
        <end position="209"/>
    </location>
</feature>
<keyword evidence="4" id="KW-1185">Reference proteome</keyword>
<keyword evidence="2" id="KW-1133">Transmembrane helix</keyword>
<evidence type="ECO:0000313" key="4">
    <source>
        <dbReference type="Proteomes" id="UP000018721"/>
    </source>
</evidence>
<dbReference type="HOGENOM" id="CLU_014711_1_1_1"/>
<accession>V9EVU0</accession>
<sequence>MQSSKSIATTLIIMATDGFHVILALRDIFHRNNSVHTSESSIDNTQYYLRDLPRVLQKACQDETAKFNHRIRLYAPFPLPLSIRSRDFMNEFSKTSKFANDTATTRRCSTKTAMKRNSGIEPARSASKKSAPTFSSLKEHEIVPTTLWQSKKFSLEAFRSGNISEKDVLESLQTLFHSEYVLLAEYIEFMVPILYSLYLSVLFHLPIAAYYPHSASMTIEKLQDTVTNILIYAVIEFASFGALLVLLKRKFGFSPLYQLAFVLETQASALQGHLFVWTITILHLTLAHYGVDLNILAL</sequence>
<keyword evidence="2" id="KW-0472">Membrane</keyword>
<evidence type="ECO:0000313" key="3">
    <source>
        <dbReference type="EMBL" id="ETI43380.1"/>
    </source>
</evidence>
<feature type="region of interest" description="Disordered" evidence="1">
    <location>
        <begin position="108"/>
        <end position="132"/>
    </location>
</feature>
<dbReference type="Proteomes" id="UP000018721">
    <property type="component" value="Unassembled WGS sequence"/>
</dbReference>
<reference evidence="3 4" key="1">
    <citation type="submission" date="2013-11" db="EMBL/GenBank/DDBJ databases">
        <title>The Genome Sequence of Phytophthora parasitica P1569.</title>
        <authorList>
            <consortium name="The Broad Institute Genomics Platform"/>
            <person name="Russ C."/>
            <person name="Tyler B."/>
            <person name="Panabieres F."/>
            <person name="Shan W."/>
            <person name="Tripathy S."/>
            <person name="Grunwald N."/>
            <person name="Machado M."/>
            <person name="Johnson C.S."/>
            <person name="Arredondo F."/>
            <person name="Hong C."/>
            <person name="Coffey M."/>
            <person name="Young S.K."/>
            <person name="Zeng Q."/>
            <person name="Gargeya S."/>
            <person name="Fitzgerald M."/>
            <person name="Abouelleil A."/>
            <person name="Alvarado L."/>
            <person name="Chapman S.B."/>
            <person name="Gainer-Dewar J."/>
            <person name="Goldberg J."/>
            <person name="Griggs A."/>
            <person name="Gujja S."/>
            <person name="Hansen M."/>
            <person name="Howarth C."/>
            <person name="Imamovic A."/>
            <person name="Ireland A."/>
            <person name="Larimer J."/>
            <person name="McCowan C."/>
            <person name="Murphy C."/>
            <person name="Pearson M."/>
            <person name="Poon T.W."/>
            <person name="Priest M."/>
            <person name="Roberts A."/>
            <person name="Saif S."/>
            <person name="Shea T."/>
            <person name="Sykes S."/>
            <person name="Wortman J."/>
            <person name="Nusbaum C."/>
            <person name="Birren B."/>
        </authorList>
    </citation>
    <scope>NUCLEOTIDE SEQUENCE [LARGE SCALE GENOMIC DNA]</scope>
    <source>
        <strain evidence="3 4">P1569</strain>
    </source>
</reference>
<proteinExistence type="predicted"/>
<evidence type="ECO:0000256" key="1">
    <source>
        <dbReference type="SAM" id="MobiDB-lite"/>
    </source>
</evidence>
<evidence type="ECO:0000256" key="2">
    <source>
        <dbReference type="SAM" id="Phobius"/>
    </source>
</evidence>
<gene>
    <name evidence="3" type="ORF">F443_11626</name>
</gene>